<evidence type="ECO:0000256" key="20">
    <source>
        <dbReference type="SAM" id="MobiDB-lite"/>
    </source>
</evidence>
<dbReference type="RefSeq" id="XP_003956844.1">
    <property type="nucleotide sequence ID" value="XM_003956795.1"/>
</dbReference>
<keyword evidence="10" id="KW-0677">Repeat</keyword>
<feature type="compositionally biased region" description="Polar residues" evidence="20">
    <location>
        <begin position="1"/>
        <end position="13"/>
    </location>
</feature>
<evidence type="ECO:0000256" key="4">
    <source>
        <dbReference type="ARBA" id="ARBA00012650"/>
    </source>
</evidence>
<feature type="region of interest" description="Disordered" evidence="20">
    <location>
        <begin position="480"/>
        <end position="512"/>
    </location>
</feature>
<dbReference type="InterPro" id="IPR048066">
    <property type="entry name" value="ATG26_PH_GRAM1"/>
</dbReference>
<name>H2ATK9_KAZAF</name>
<comment type="catalytic activity">
    <reaction evidence="18">
        <text>ergosterol + UDP-alpha-D-glucose = ergosteryl 3-beta-D-glucoside + UDP + H(+)</text>
        <dbReference type="Rhea" id="RHEA:61836"/>
        <dbReference type="ChEBI" id="CHEBI:15378"/>
        <dbReference type="ChEBI" id="CHEBI:16933"/>
        <dbReference type="ChEBI" id="CHEBI:52973"/>
        <dbReference type="ChEBI" id="CHEBI:58223"/>
        <dbReference type="ChEBI" id="CHEBI:58885"/>
    </reaction>
    <physiologicalReaction direction="left-to-right" evidence="18">
        <dbReference type="Rhea" id="RHEA:61837"/>
    </physiologicalReaction>
</comment>
<dbReference type="STRING" id="1071382.H2ATK9"/>
<keyword evidence="13" id="KW-0443">Lipid metabolism</keyword>
<evidence type="ECO:0000256" key="5">
    <source>
        <dbReference type="ARBA" id="ARBA00017894"/>
    </source>
</evidence>
<dbReference type="EMBL" id="HE650824">
    <property type="protein sequence ID" value="CCF57709.1"/>
    <property type="molecule type" value="Genomic_DNA"/>
</dbReference>
<evidence type="ECO:0000256" key="2">
    <source>
        <dbReference type="ARBA" id="ARBA00004496"/>
    </source>
</evidence>
<dbReference type="HOGENOM" id="CLU_000537_6_0_1"/>
<dbReference type="InterPro" id="IPR050426">
    <property type="entry name" value="Glycosyltransferase_28"/>
</dbReference>
<dbReference type="EC" id="2.4.1.173" evidence="4"/>
<reference evidence="22 23" key="1">
    <citation type="journal article" date="2011" name="Proc. Natl. Acad. Sci. U.S.A.">
        <title>Evolutionary erosion of yeast sex chromosomes by mating-type switching accidents.</title>
        <authorList>
            <person name="Gordon J.L."/>
            <person name="Armisen D."/>
            <person name="Proux-Wera E."/>
            <person name="Oheigeartaigh S.S."/>
            <person name="Byrne K.P."/>
            <person name="Wolfe K.H."/>
        </authorList>
    </citation>
    <scope>NUCLEOTIDE SEQUENCE [LARGE SCALE GENOMIC DNA]</scope>
    <source>
        <strain evidence="23">ATCC 22294 / BCRC 22015 / CBS 2517 / CECT 1963 / NBRC 1671 / NRRL Y-8276</strain>
    </source>
</reference>
<evidence type="ECO:0000256" key="12">
    <source>
        <dbReference type="ARBA" id="ARBA00023011"/>
    </source>
</evidence>
<feature type="compositionally biased region" description="Basic and acidic residues" evidence="20">
    <location>
        <begin position="14"/>
        <end position="23"/>
    </location>
</feature>
<dbReference type="InterPro" id="IPR001849">
    <property type="entry name" value="PH_domain"/>
</dbReference>
<dbReference type="CDD" id="cd03784">
    <property type="entry name" value="GT1_Gtf-like"/>
    <property type="match status" value="1"/>
</dbReference>
<keyword evidence="8" id="KW-0328">Glycosyltransferase</keyword>
<evidence type="ECO:0000256" key="13">
    <source>
        <dbReference type="ARBA" id="ARBA00023098"/>
    </source>
</evidence>
<evidence type="ECO:0000313" key="23">
    <source>
        <dbReference type="Proteomes" id="UP000005220"/>
    </source>
</evidence>
<dbReference type="InterPro" id="IPR002213">
    <property type="entry name" value="UDP_glucos_trans"/>
</dbReference>
<dbReference type="InterPro" id="IPR004276">
    <property type="entry name" value="GlycoTrans_28_N"/>
</dbReference>
<feature type="region of interest" description="Disordered" evidence="20">
    <location>
        <begin position="1"/>
        <end position="24"/>
    </location>
</feature>
<dbReference type="FunFam" id="2.30.29.30:FF:000391">
    <property type="entry name" value="Sterol 3-beta-glucosyltransferase"/>
    <property type="match status" value="1"/>
</dbReference>
<evidence type="ECO:0000256" key="15">
    <source>
        <dbReference type="ARBA" id="ARBA00023166"/>
    </source>
</evidence>
<evidence type="ECO:0000256" key="14">
    <source>
        <dbReference type="ARBA" id="ARBA00023136"/>
    </source>
</evidence>
<accession>H2ATK9</accession>
<evidence type="ECO:0000256" key="17">
    <source>
        <dbReference type="ARBA" id="ARBA00029843"/>
    </source>
</evidence>
<dbReference type="PANTHER" id="PTHR48050:SF25">
    <property type="entry name" value="STEROL 3-BETA-GLUCOSYLTRANSFERASE"/>
    <property type="match status" value="1"/>
</dbReference>
<dbReference type="Gene3D" id="2.30.29.30">
    <property type="entry name" value="Pleckstrin-homology domain (PH domain)/Phosphotyrosine-binding domain (PTB)"/>
    <property type="match status" value="2"/>
</dbReference>
<dbReference type="Gene3D" id="3.40.50.2000">
    <property type="entry name" value="Glycogen Phosphorylase B"/>
    <property type="match status" value="2"/>
</dbReference>
<keyword evidence="15" id="KW-1207">Sterol metabolism</keyword>
<dbReference type="SUPFAM" id="SSF53756">
    <property type="entry name" value="UDP-Glycosyltransferase/glycogen phosphorylase"/>
    <property type="match status" value="1"/>
</dbReference>
<evidence type="ECO:0000256" key="3">
    <source>
        <dbReference type="ARBA" id="ARBA00006962"/>
    </source>
</evidence>
<evidence type="ECO:0000313" key="22">
    <source>
        <dbReference type="EMBL" id="CCF57709.1"/>
    </source>
</evidence>
<dbReference type="eggNOG" id="KOG1192">
    <property type="taxonomic scope" value="Eukaryota"/>
</dbReference>
<dbReference type="SUPFAM" id="SSF50729">
    <property type="entry name" value="PH domain-like"/>
    <property type="match status" value="1"/>
</dbReference>
<evidence type="ECO:0000256" key="10">
    <source>
        <dbReference type="ARBA" id="ARBA00022737"/>
    </source>
</evidence>
<dbReference type="OrthoDB" id="10261837at2759"/>
<dbReference type="InterPro" id="IPR010610">
    <property type="entry name" value="EryCIII-like_C"/>
</dbReference>
<dbReference type="InParanoid" id="H2ATK9"/>
<dbReference type="InterPro" id="IPR004182">
    <property type="entry name" value="GRAM"/>
</dbReference>
<keyword evidence="11" id="KW-0752">Steroid biosynthesis</keyword>
<comment type="similarity">
    <text evidence="3">Belongs to the glycosyltransferase 28 family.</text>
</comment>
<dbReference type="FunFam" id="2.30.29.30:FF:000303">
    <property type="entry name" value="Sterol 3-beta-glucosyltransferase"/>
    <property type="match status" value="1"/>
</dbReference>
<proteinExistence type="inferred from homology"/>
<dbReference type="FunFam" id="3.40.50.2000:FF:000009">
    <property type="entry name" value="Sterol 3-beta-glucosyltransferase UGT80A2"/>
    <property type="match status" value="1"/>
</dbReference>
<dbReference type="GO" id="GO:0016906">
    <property type="term" value="F:sterol 3-beta-glucosyltransferase activity"/>
    <property type="evidence" value="ECO:0007669"/>
    <property type="project" value="UniProtKB-EC"/>
</dbReference>
<dbReference type="GO" id="GO:0016020">
    <property type="term" value="C:membrane"/>
    <property type="evidence" value="ECO:0007669"/>
    <property type="project" value="UniProtKB-SubCell"/>
</dbReference>
<dbReference type="AlphaFoldDB" id="H2ATK9"/>
<dbReference type="CDD" id="cd13216">
    <property type="entry name" value="PH-GRAM2_AGT26"/>
    <property type="match status" value="1"/>
</dbReference>
<evidence type="ECO:0000256" key="7">
    <source>
        <dbReference type="ARBA" id="ARBA00022516"/>
    </source>
</evidence>
<dbReference type="Pfam" id="PF03033">
    <property type="entry name" value="Glyco_transf_28"/>
    <property type="match status" value="1"/>
</dbReference>
<evidence type="ECO:0000259" key="21">
    <source>
        <dbReference type="PROSITE" id="PS50003"/>
    </source>
</evidence>
<dbReference type="Pfam" id="PF02893">
    <property type="entry name" value="GRAM"/>
    <property type="match status" value="1"/>
</dbReference>
<keyword evidence="14" id="KW-0472">Membrane</keyword>
<keyword evidence="12" id="KW-0756">Sterol biosynthesis</keyword>
<comment type="catalytic activity">
    <reaction evidence="19">
        <text>a sterol + UDP-alpha-D-glucose = a sterol 3-beta-D-glucoside + UDP + H(+)</text>
        <dbReference type="Rhea" id="RHEA:22724"/>
        <dbReference type="ChEBI" id="CHEBI:15378"/>
        <dbReference type="ChEBI" id="CHEBI:15889"/>
        <dbReference type="ChEBI" id="CHEBI:37424"/>
        <dbReference type="ChEBI" id="CHEBI:58223"/>
        <dbReference type="ChEBI" id="CHEBI:58885"/>
        <dbReference type="EC" id="2.4.1.173"/>
    </reaction>
    <physiologicalReaction direction="left-to-right" evidence="19">
        <dbReference type="Rhea" id="RHEA:22725"/>
    </physiologicalReaction>
</comment>
<dbReference type="PANTHER" id="PTHR48050">
    <property type="entry name" value="STEROL 3-BETA-GLUCOSYLTRANSFERASE"/>
    <property type="match status" value="1"/>
</dbReference>
<dbReference type="SMART" id="SM00233">
    <property type="entry name" value="PH"/>
    <property type="match status" value="1"/>
</dbReference>
<evidence type="ECO:0000256" key="6">
    <source>
        <dbReference type="ARBA" id="ARBA00022490"/>
    </source>
</evidence>
<dbReference type="GO" id="GO:0032120">
    <property type="term" value="P:ascospore-type prospore membrane formation"/>
    <property type="evidence" value="ECO:0007669"/>
    <property type="project" value="EnsemblFungi"/>
</dbReference>
<sequence>MANSDSSSQPQKSQEGKTTKSKEASVLLSKPVKILSSTKAATPAISKPIQVTGQGISSSISALKRVKNEGIEYTNALGSIVISPVAKFNHENVQNEEDDLAKSKYMMKSIAGLLTTASVYAGMNIAQSAEDLAEEDKIVKSSETLDLPNAPLEQRKPTLFELSVVPKINNRDVAQRDADDNGIEYEESTKENIKWKLQRKFNLDQDEEFQYGSSAWLLKDVLIQGHVFVTSKHLLFFAYLPKTSGEVKMTGHLNVKAKLKGSNRYWCILKGDIFSLYSSPTEIYFPILTIDLRNVTLIEIQKNSNNTELASNFKLVTEEKTFRFNADSPYSAKTWCNALRRQRFTAENSENNSLSLKIPISNVMEIDDQKMTNESSILRVRALESRETFAVDDYIFMFLDTAGDQLKGKLEGQISELKLNGTKTIYNSDPTAIVNKQQDKLIQANKNSDDNATKNYRKHSSSSPIRYLPLVRKITSKKLLDEPPSAKAEQKSKIQRFRSKSNQLLRRSHNTDDTRIEESIIIESYSTPSALEIQQSPSDTPIPGSYSPSSDDHSTRREKLTEWTSKPFKNVAGMWSAKPTHYDNSWVKFPESKHLFVVKGKELVNANKRFRFHFNLKKEEVLLSSYYAHLNRNVPIYGKLYLGDDVLCFRSLLPGTTTKMVLPLTDIETCYKEKGFRFGYYVLVLVINAYEELFFEFSNEATRNDAESILLERVEKLKVVKIDSATVAENYIETDSENAKLKFFEDKIAAQGFEVPLLVDQNPNFKTTIVPNKSYSFGLLTIGSRGDVQPYIALGQGLIKEGHQVTIITHREFKDFVENHGIKFKELAGDPAELMALMVEHESMNIGMLRDASSRFKGWIKRLLQTSWEACKTSNFDILIESPSAMVGVHIAEALQIPYFRAFTMPWTRTRAYPHAFIVPDQKRGGNYNYLTHVLFENVFWKGISGYINQWRVETLGLNKTNLYLLQQNKVPFLYNISPTIFPPSIDFSEWVKVTGYWFVDEKETYAPTKELESFIKKARNEGKKLIYIGFGSIVVSNAKEMTKALVEAVVEADVYCILNKGWSERLGDKSAKEVEIELPDCVFNAGAVPHDWLFPQLDAAVHHGGSGTTGATLRAGLPTVIKPFFGDQFFYSNRIEDIGVGAALRKLNSKSLANVIKKVLTDERIIEKAKIIQKQIAKENGVRTAINCIYSELEYARSLIASKKANRRMSLPFNFETVTSVAETGVNSATNVVTNMIPSFNVDDSWILL</sequence>
<dbReference type="GO" id="GO:0016126">
    <property type="term" value="P:sterol biosynthetic process"/>
    <property type="evidence" value="ECO:0007669"/>
    <property type="project" value="UniProtKB-KW"/>
</dbReference>
<feature type="domain" description="PH" evidence="21">
    <location>
        <begin position="246"/>
        <end position="344"/>
    </location>
</feature>
<dbReference type="InterPro" id="IPR011993">
    <property type="entry name" value="PH-like_dom_sf"/>
</dbReference>
<dbReference type="Pfam" id="PF00169">
    <property type="entry name" value="PH"/>
    <property type="match status" value="1"/>
</dbReference>
<dbReference type="KEGG" id="kaf:KAFR_0D00620"/>
<dbReference type="InterPro" id="IPR048065">
    <property type="entry name" value="ATG26_PH_GRAM2"/>
</dbReference>
<evidence type="ECO:0000256" key="9">
    <source>
        <dbReference type="ARBA" id="ARBA00022679"/>
    </source>
</evidence>
<dbReference type="FunCoup" id="H2ATK9">
    <property type="interactions" value="129"/>
</dbReference>
<keyword evidence="7" id="KW-0444">Lipid biosynthesis</keyword>
<keyword evidence="23" id="KW-1185">Reference proteome</keyword>
<evidence type="ECO:0000256" key="16">
    <source>
        <dbReference type="ARBA" id="ARBA00023221"/>
    </source>
</evidence>
<gene>
    <name evidence="22" type="primary">KAFR0D00620</name>
    <name evidence="22" type="ORF">KAFR_0D00620</name>
</gene>
<dbReference type="Pfam" id="PF06722">
    <property type="entry name" value="EryCIII-like_C"/>
    <property type="match status" value="1"/>
</dbReference>
<dbReference type="GO" id="GO:0005737">
    <property type="term" value="C:cytoplasm"/>
    <property type="evidence" value="ECO:0007669"/>
    <property type="project" value="UniProtKB-SubCell"/>
</dbReference>
<keyword evidence="9" id="KW-0808">Transferase</keyword>
<evidence type="ECO:0000256" key="1">
    <source>
        <dbReference type="ARBA" id="ARBA00004170"/>
    </source>
</evidence>
<dbReference type="SMART" id="SM00568">
    <property type="entry name" value="GRAM"/>
    <property type="match status" value="2"/>
</dbReference>
<dbReference type="PROSITE" id="PS50003">
    <property type="entry name" value="PH_DOMAIN"/>
    <property type="match status" value="1"/>
</dbReference>
<evidence type="ECO:0000256" key="11">
    <source>
        <dbReference type="ARBA" id="ARBA00022955"/>
    </source>
</evidence>
<dbReference type="Proteomes" id="UP000005220">
    <property type="component" value="Chromosome 4"/>
</dbReference>
<evidence type="ECO:0000256" key="8">
    <source>
        <dbReference type="ARBA" id="ARBA00022676"/>
    </source>
</evidence>
<feature type="compositionally biased region" description="Basic and acidic residues" evidence="20">
    <location>
        <begin position="550"/>
        <end position="559"/>
    </location>
</feature>
<protein>
    <recommendedName>
        <fullName evidence="5">Sterol 3-beta-glucosyltransferase</fullName>
        <ecNumber evidence="4">2.4.1.173</ecNumber>
    </recommendedName>
    <alternativeName>
        <fullName evidence="17">Autophagy-related protein 26</fullName>
    </alternativeName>
</protein>
<comment type="subcellular location">
    <subcellularLocation>
        <location evidence="2">Cytoplasm</location>
    </subcellularLocation>
    <subcellularLocation>
        <location evidence="1">Membrane</location>
        <topology evidence="1">Peripheral membrane protein</topology>
    </subcellularLocation>
</comment>
<dbReference type="FunFam" id="3.40.50.2000:FF:000029">
    <property type="entry name" value="Sterol 3-beta-glucosyltransferase"/>
    <property type="match status" value="1"/>
</dbReference>
<evidence type="ECO:0000256" key="18">
    <source>
        <dbReference type="ARBA" id="ARBA00047886"/>
    </source>
</evidence>
<dbReference type="CDD" id="cd13215">
    <property type="entry name" value="PH-GRAM1_AGT26"/>
    <property type="match status" value="1"/>
</dbReference>
<organism evidence="22 23">
    <name type="scientific">Kazachstania africana (strain ATCC 22294 / BCRC 22015 / CBS 2517 / CECT 1963 / NBRC 1671 / NRRL Y-8276)</name>
    <name type="common">Yeast</name>
    <name type="synonym">Kluyveromyces africanus</name>
    <dbReference type="NCBI Taxonomy" id="1071382"/>
    <lineage>
        <taxon>Eukaryota</taxon>
        <taxon>Fungi</taxon>
        <taxon>Dikarya</taxon>
        <taxon>Ascomycota</taxon>
        <taxon>Saccharomycotina</taxon>
        <taxon>Saccharomycetes</taxon>
        <taxon>Saccharomycetales</taxon>
        <taxon>Saccharomycetaceae</taxon>
        <taxon>Kazachstania</taxon>
    </lineage>
</organism>
<evidence type="ECO:0000256" key="19">
    <source>
        <dbReference type="ARBA" id="ARBA00049453"/>
    </source>
</evidence>
<dbReference type="GO" id="GO:0005975">
    <property type="term" value="P:carbohydrate metabolic process"/>
    <property type="evidence" value="ECO:0007669"/>
    <property type="project" value="InterPro"/>
</dbReference>
<keyword evidence="16" id="KW-0753">Steroid metabolism</keyword>
<dbReference type="GeneID" id="13885667"/>
<feature type="region of interest" description="Disordered" evidence="20">
    <location>
        <begin position="532"/>
        <end position="559"/>
    </location>
</feature>
<keyword evidence="6" id="KW-0963">Cytoplasm</keyword>